<accession>A0A3G9H3R5</accession>
<dbReference type="RefSeq" id="WP_113077635.1">
    <property type="nucleotide sequence ID" value="NZ_AP019004.1"/>
</dbReference>
<sequence>MEKQTLIAHCLTYPNAVEDYPFADNDLTIMRHPSGGKWFACIMHLQGKLCINLKCDPVRSEFLRRTYKGVYPAWHMNKEHWNTVEVNSVPKGELFAMIAHSFELTAPKIPKAKPMRKTEK</sequence>
<dbReference type="InterPro" id="IPR038056">
    <property type="entry name" value="YjbR-like_sf"/>
</dbReference>
<dbReference type="PANTHER" id="PTHR35145">
    <property type="entry name" value="CYTOPLASMIC PROTEIN-RELATED"/>
    <property type="match status" value="1"/>
</dbReference>
<evidence type="ECO:0000313" key="3">
    <source>
        <dbReference type="Proteomes" id="UP000443070"/>
    </source>
</evidence>
<dbReference type="SUPFAM" id="SSF142906">
    <property type="entry name" value="YjbR-like"/>
    <property type="match status" value="1"/>
</dbReference>
<dbReference type="EMBL" id="WNBM01000004">
    <property type="protein sequence ID" value="MTT75996.1"/>
    <property type="molecule type" value="Genomic_DNA"/>
</dbReference>
<dbReference type="PANTHER" id="PTHR35145:SF1">
    <property type="entry name" value="CYTOPLASMIC PROTEIN"/>
    <property type="match status" value="1"/>
</dbReference>
<dbReference type="AlphaFoldDB" id="A0A3G9H3R5"/>
<proteinExistence type="predicted"/>
<evidence type="ECO:0000313" key="2">
    <source>
        <dbReference type="EMBL" id="MTU04059.1"/>
    </source>
</evidence>
<dbReference type="InterPro" id="IPR007351">
    <property type="entry name" value="YjbR"/>
</dbReference>
<dbReference type="Gene3D" id="3.90.1150.30">
    <property type="match status" value="1"/>
</dbReference>
<evidence type="ECO:0000313" key="1">
    <source>
        <dbReference type="EMBL" id="MTT75996.1"/>
    </source>
</evidence>
<dbReference type="Pfam" id="PF04237">
    <property type="entry name" value="YjbR"/>
    <property type="match status" value="1"/>
</dbReference>
<evidence type="ECO:0000313" key="4">
    <source>
        <dbReference type="Proteomes" id="UP000484547"/>
    </source>
</evidence>
<organism evidence="1 4">
    <name type="scientific">Phascolarctobacterium faecium</name>
    <dbReference type="NCBI Taxonomy" id="33025"/>
    <lineage>
        <taxon>Bacteria</taxon>
        <taxon>Bacillati</taxon>
        <taxon>Bacillota</taxon>
        <taxon>Negativicutes</taxon>
        <taxon>Acidaminococcales</taxon>
        <taxon>Acidaminococcaceae</taxon>
        <taxon>Phascolarctobacterium</taxon>
    </lineage>
</organism>
<dbReference type="OrthoDB" id="9789813at2"/>
<keyword evidence="3" id="KW-1185">Reference proteome</keyword>
<dbReference type="GO" id="GO:0003677">
    <property type="term" value="F:DNA binding"/>
    <property type="evidence" value="ECO:0007669"/>
    <property type="project" value="UniProtKB-KW"/>
</dbReference>
<dbReference type="GeneID" id="49406261"/>
<gene>
    <name evidence="1" type="ORF">GMD11_06955</name>
    <name evidence="2" type="ORF">GMD18_06605</name>
</gene>
<dbReference type="EMBL" id="WNBW01000004">
    <property type="protein sequence ID" value="MTU04059.1"/>
    <property type="molecule type" value="Genomic_DNA"/>
</dbReference>
<dbReference type="Proteomes" id="UP000443070">
    <property type="component" value="Unassembled WGS sequence"/>
</dbReference>
<protein>
    <submittedName>
        <fullName evidence="1">MmcQ/YjbR family DNA-binding protein</fullName>
    </submittedName>
</protein>
<comment type="caution">
    <text evidence="1">The sequence shown here is derived from an EMBL/GenBank/DDBJ whole genome shotgun (WGS) entry which is preliminary data.</text>
</comment>
<dbReference type="Proteomes" id="UP000484547">
    <property type="component" value="Unassembled WGS sequence"/>
</dbReference>
<dbReference type="InterPro" id="IPR058532">
    <property type="entry name" value="YjbR/MT2646/Rv2570-like"/>
</dbReference>
<name>A0A3G9H3R5_9FIRM</name>
<keyword evidence="1" id="KW-0238">DNA-binding</keyword>
<reference evidence="3 4" key="1">
    <citation type="journal article" date="2019" name="Nat. Med.">
        <title>A library of human gut bacterial isolates paired with longitudinal multiomics data enables mechanistic microbiome research.</title>
        <authorList>
            <person name="Poyet M."/>
            <person name="Groussin M."/>
            <person name="Gibbons S.M."/>
            <person name="Avila-Pacheco J."/>
            <person name="Jiang X."/>
            <person name="Kearney S.M."/>
            <person name="Perrotta A.R."/>
            <person name="Berdy B."/>
            <person name="Zhao S."/>
            <person name="Lieberman T.D."/>
            <person name="Swanson P.K."/>
            <person name="Smith M."/>
            <person name="Roesemann S."/>
            <person name="Alexander J.E."/>
            <person name="Rich S.A."/>
            <person name="Livny J."/>
            <person name="Vlamakis H."/>
            <person name="Clish C."/>
            <person name="Bullock K."/>
            <person name="Deik A."/>
            <person name="Scott J."/>
            <person name="Pierce K.A."/>
            <person name="Xavier R.J."/>
            <person name="Alm E.J."/>
        </authorList>
    </citation>
    <scope>NUCLEOTIDE SEQUENCE [LARGE SCALE GENOMIC DNA]</scope>
    <source>
        <strain evidence="1 4">BIOML-A13</strain>
        <strain evidence="2 3">BIOML-A3</strain>
    </source>
</reference>